<keyword evidence="3" id="KW-1185">Reference proteome</keyword>
<comment type="caution">
    <text evidence="2">The sequence shown here is derived from an EMBL/GenBank/DDBJ whole genome shotgun (WGS) entry which is preliminary data.</text>
</comment>
<name>A0A7Z0I0B9_9RHOB</name>
<dbReference type="AlphaFoldDB" id="A0A7Z0I0B9"/>
<keyword evidence="2" id="KW-0489">Methyltransferase</keyword>
<evidence type="ECO:0000313" key="2">
    <source>
        <dbReference type="EMBL" id="NYS25599.1"/>
    </source>
</evidence>
<keyword evidence="2" id="KW-0808">Transferase</keyword>
<dbReference type="SUPFAM" id="SSF53335">
    <property type="entry name" value="S-adenosyl-L-methionine-dependent methyltransferases"/>
    <property type="match status" value="1"/>
</dbReference>
<dbReference type="PANTHER" id="PTHR44068:SF11">
    <property type="entry name" value="GERANYL DIPHOSPHATE 2-C-METHYLTRANSFERASE"/>
    <property type="match status" value="1"/>
</dbReference>
<dbReference type="Proteomes" id="UP000529417">
    <property type="component" value="Unassembled WGS sequence"/>
</dbReference>
<dbReference type="RefSeq" id="WP_235442090.1">
    <property type="nucleotide sequence ID" value="NZ_JACBXS010000022.1"/>
</dbReference>
<dbReference type="PANTHER" id="PTHR44068">
    <property type="entry name" value="ZGC:194242"/>
    <property type="match status" value="1"/>
</dbReference>
<reference evidence="2 3" key="1">
    <citation type="journal article" date="2000" name="Arch. Microbiol.">
        <title>Rhodobaca bogoriensis gen. nov. and sp. nov., an alkaliphilic purple nonsulfur bacterium from African Rift Valley soda lakes.</title>
        <authorList>
            <person name="Milford A.D."/>
            <person name="Achenbach L.A."/>
            <person name="Jung D.O."/>
            <person name="Madigan M.T."/>
        </authorList>
    </citation>
    <scope>NUCLEOTIDE SEQUENCE [LARGE SCALE GENOMIC DNA]</scope>
    <source>
        <strain evidence="2 3">2376</strain>
    </source>
</reference>
<organism evidence="2 3">
    <name type="scientific">Rhabdonatronobacter sediminivivens</name>
    <dbReference type="NCBI Taxonomy" id="2743469"/>
    <lineage>
        <taxon>Bacteria</taxon>
        <taxon>Pseudomonadati</taxon>
        <taxon>Pseudomonadota</taxon>
        <taxon>Alphaproteobacteria</taxon>
        <taxon>Rhodobacterales</taxon>
        <taxon>Paracoccaceae</taxon>
        <taxon>Rhabdonatronobacter</taxon>
    </lineage>
</organism>
<dbReference type="EMBL" id="JACBXS010000022">
    <property type="protein sequence ID" value="NYS25599.1"/>
    <property type="molecule type" value="Genomic_DNA"/>
</dbReference>
<evidence type="ECO:0000259" key="1">
    <source>
        <dbReference type="Pfam" id="PF13847"/>
    </source>
</evidence>
<sequence>MPLNMPLSGALQLVDRAFGIDRILASEGRDIIAPYYRQSVPGYRRIHSEAGCMHFALNPEGSFDKAGYYAQAREITRHIGETGATRVLELGCGLGFNTLHLAPQHPQVAFTGLDLLDTHVAGCTRAAAQAGLTNTTFRQGSHDDLPADIGTFDVIFAVETLCYAQDPGRTAAQMAALLKPGGRVVIYDGFRHPDLNSAPADMMTAARLFEVTTAVTNGFWTLQDWRIPFEAAGLAVTERDLSQAVLPGTHRLQKIATRVFTNWKYRLLRRFMPPLLVRNSVAGLMGPYVIQGADPAAGETRPGLSYAMISAQKPD</sequence>
<dbReference type="Gene3D" id="3.40.50.150">
    <property type="entry name" value="Vaccinia Virus protein VP39"/>
    <property type="match status" value="1"/>
</dbReference>
<protein>
    <submittedName>
        <fullName evidence="2">Class I SAM-dependent methyltransferase</fullName>
    </submittedName>
</protein>
<proteinExistence type="predicted"/>
<evidence type="ECO:0000313" key="3">
    <source>
        <dbReference type="Proteomes" id="UP000529417"/>
    </source>
</evidence>
<gene>
    <name evidence="2" type="ORF">HUK65_11410</name>
</gene>
<dbReference type="GO" id="GO:0032259">
    <property type="term" value="P:methylation"/>
    <property type="evidence" value="ECO:0007669"/>
    <property type="project" value="UniProtKB-KW"/>
</dbReference>
<dbReference type="InterPro" id="IPR050447">
    <property type="entry name" value="Erg6_SMT_methyltransf"/>
</dbReference>
<dbReference type="Pfam" id="PF13847">
    <property type="entry name" value="Methyltransf_31"/>
    <property type="match status" value="1"/>
</dbReference>
<dbReference type="InterPro" id="IPR025714">
    <property type="entry name" value="Methyltranfer_dom"/>
</dbReference>
<feature type="domain" description="Methyltransferase" evidence="1">
    <location>
        <begin position="84"/>
        <end position="190"/>
    </location>
</feature>
<dbReference type="GO" id="GO:0008168">
    <property type="term" value="F:methyltransferase activity"/>
    <property type="evidence" value="ECO:0007669"/>
    <property type="project" value="UniProtKB-KW"/>
</dbReference>
<dbReference type="InterPro" id="IPR029063">
    <property type="entry name" value="SAM-dependent_MTases_sf"/>
</dbReference>
<accession>A0A7Z0I0B9</accession>
<dbReference type="CDD" id="cd02440">
    <property type="entry name" value="AdoMet_MTases"/>
    <property type="match status" value="1"/>
</dbReference>